<dbReference type="Pfam" id="PF01257">
    <property type="entry name" value="2Fe-2S_thioredx"/>
    <property type="match status" value="1"/>
</dbReference>
<protein>
    <submittedName>
        <fullName evidence="2">Ferredoxin, 2Fe-2S</fullName>
    </submittedName>
</protein>
<gene>
    <name evidence="2" type="primary">fdx4</name>
    <name evidence="2" type="ORF">ENKNEFLB_01610</name>
</gene>
<reference evidence="2 3" key="1">
    <citation type="submission" date="2021-05" db="EMBL/GenBank/DDBJ databases">
        <title>Complete genome of Nocardioides aquaticus KCTC 9944T isolated from meromictic and hypersaline Ekho Lake, Antarctica.</title>
        <authorList>
            <person name="Hwang K."/>
            <person name="Kim K.M."/>
            <person name="Choe H."/>
        </authorList>
    </citation>
    <scope>NUCLEOTIDE SEQUENCE [LARGE SCALE GENOMIC DNA]</scope>
    <source>
        <strain evidence="2 3">KCTC 9944</strain>
    </source>
</reference>
<evidence type="ECO:0000256" key="1">
    <source>
        <dbReference type="SAM" id="MobiDB-lite"/>
    </source>
</evidence>
<organism evidence="2 3">
    <name type="scientific">Nocardioides aquaticus</name>
    <dbReference type="NCBI Taxonomy" id="160826"/>
    <lineage>
        <taxon>Bacteria</taxon>
        <taxon>Bacillati</taxon>
        <taxon>Actinomycetota</taxon>
        <taxon>Actinomycetes</taxon>
        <taxon>Propionibacteriales</taxon>
        <taxon>Nocardioidaceae</taxon>
        <taxon>Nocardioides</taxon>
    </lineage>
</organism>
<evidence type="ECO:0000313" key="2">
    <source>
        <dbReference type="EMBL" id="QVT79229.1"/>
    </source>
</evidence>
<feature type="compositionally biased region" description="Polar residues" evidence="1">
    <location>
        <begin position="274"/>
        <end position="287"/>
    </location>
</feature>
<proteinExistence type="predicted"/>
<evidence type="ECO:0000313" key="3">
    <source>
        <dbReference type="Proteomes" id="UP000679307"/>
    </source>
</evidence>
<sequence length="294" mass="31843">MNDDVTAPVVLVGMSAREVQAHNLLHEVAHEHDATVAFLQLGDPSLSAELTRLADLGAQRIVLVGVSLGALAPAVSWLRRIAAHWWRERAEQRPIVEVATRLADGVDQVRQVLAVRREVTGAEAGLESAAWEDVPGHRHQVLVCRGPRCTAMGSDRTAEAVILELMRLGQSDDDVLITHTGCQFPCNHAPVVSVQPDDVWYGDVDPDVARQIVAEHLVGRRPVESARLPRTRGARPATSRSSRVMTESLVEQEPGRFRGGSATVMPDQGPPDRLSQTLATGPPTTRGENPLGEP</sequence>
<name>A0ABX8EFG4_9ACTN</name>
<dbReference type="EMBL" id="CP075371">
    <property type="protein sequence ID" value="QVT79229.1"/>
    <property type="molecule type" value="Genomic_DNA"/>
</dbReference>
<dbReference type="Proteomes" id="UP000679307">
    <property type="component" value="Chromosome"/>
</dbReference>
<accession>A0ABX8EFG4</accession>
<dbReference type="CDD" id="cd02980">
    <property type="entry name" value="TRX_Fd_family"/>
    <property type="match status" value="1"/>
</dbReference>
<feature type="region of interest" description="Disordered" evidence="1">
    <location>
        <begin position="224"/>
        <end position="294"/>
    </location>
</feature>
<keyword evidence="3" id="KW-1185">Reference proteome</keyword>